<protein>
    <submittedName>
        <fullName evidence="1">Uncharacterized protein</fullName>
    </submittedName>
</protein>
<name>A0A098LHQ6_9BACT</name>
<dbReference type="eggNOG" id="ENOG502ZJAQ">
    <property type="taxonomic scope" value="Bacteria"/>
</dbReference>
<organism evidence="1 2">
    <name type="scientific">Sporocytophaga myxococcoides</name>
    <dbReference type="NCBI Taxonomy" id="153721"/>
    <lineage>
        <taxon>Bacteria</taxon>
        <taxon>Pseudomonadati</taxon>
        <taxon>Bacteroidota</taxon>
        <taxon>Cytophagia</taxon>
        <taxon>Cytophagales</taxon>
        <taxon>Cytophagaceae</taxon>
        <taxon>Sporocytophaga</taxon>
    </lineage>
</organism>
<evidence type="ECO:0000313" key="1">
    <source>
        <dbReference type="EMBL" id="GAL85979.1"/>
    </source>
</evidence>
<dbReference type="EMBL" id="BBLT01000006">
    <property type="protein sequence ID" value="GAL85979.1"/>
    <property type="molecule type" value="Genomic_DNA"/>
</dbReference>
<dbReference type="OrthoDB" id="963566at2"/>
<dbReference type="AlphaFoldDB" id="A0A098LHQ6"/>
<comment type="caution">
    <text evidence="1">The sequence shown here is derived from an EMBL/GenBank/DDBJ whole genome shotgun (WGS) entry which is preliminary data.</text>
</comment>
<dbReference type="Proteomes" id="UP000030185">
    <property type="component" value="Unassembled WGS sequence"/>
</dbReference>
<proteinExistence type="predicted"/>
<sequence length="113" mass="12639">MNRTTLNINHPDKVRAEAFLNSLNEELEVVSFDWKSLKQSTRIVDAAKLSNNDKTLTITIIFTESYGDADHIINANFIKGSVRWGNNGSLMYLVESSDSDKVNSILSIFAGEE</sequence>
<evidence type="ECO:0000313" key="2">
    <source>
        <dbReference type="Proteomes" id="UP000030185"/>
    </source>
</evidence>
<dbReference type="RefSeq" id="WP_045465070.1">
    <property type="nucleotide sequence ID" value="NZ_BBLT01000006.1"/>
</dbReference>
<gene>
    <name evidence="1" type="ORF">MYP_3208</name>
</gene>
<reference evidence="1 2" key="1">
    <citation type="submission" date="2014-09" db="EMBL/GenBank/DDBJ databases">
        <title>Sporocytophaga myxococcoides PG-01 genome sequencing.</title>
        <authorList>
            <person name="Liu L."/>
            <person name="Gao P.J."/>
            <person name="Chen G.J."/>
            <person name="Wang L.S."/>
        </authorList>
    </citation>
    <scope>NUCLEOTIDE SEQUENCE [LARGE SCALE GENOMIC DNA]</scope>
    <source>
        <strain evidence="1 2">PG-01</strain>
    </source>
</reference>
<keyword evidence="2" id="KW-1185">Reference proteome</keyword>
<accession>A0A098LHQ6</accession>